<dbReference type="Gene3D" id="3.40.50.10610">
    <property type="entry name" value="ABC-type transport auxiliary lipoprotein component"/>
    <property type="match status" value="1"/>
</dbReference>
<evidence type="ECO:0000313" key="3">
    <source>
        <dbReference type="Proteomes" id="UP000183210"/>
    </source>
</evidence>
<dbReference type="EMBL" id="FOEV01000002">
    <property type="protein sequence ID" value="SEP75217.1"/>
    <property type="molecule type" value="Genomic_DNA"/>
</dbReference>
<reference evidence="2 3" key="1">
    <citation type="submission" date="2016-10" db="EMBL/GenBank/DDBJ databases">
        <authorList>
            <person name="Varghese N."/>
            <person name="Submissions S."/>
        </authorList>
    </citation>
    <scope>NUCLEOTIDE SEQUENCE [LARGE SCALE GENOMIC DNA]</scope>
    <source>
        <strain evidence="2 3">LMG 21974</strain>
    </source>
</reference>
<evidence type="ECO:0000313" key="2">
    <source>
        <dbReference type="EMBL" id="SEP75217.1"/>
    </source>
</evidence>
<proteinExistence type="predicted"/>
<keyword evidence="1" id="KW-0732">Signal</keyword>
<dbReference type="Proteomes" id="UP000183210">
    <property type="component" value="Unassembled WGS sequence"/>
</dbReference>
<comment type="caution">
    <text evidence="2">The sequence shown here is derived from an EMBL/GenBank/DDBJ whole genome shotgun (WGS) entry which is preliminary data.</text>
</comment>
<dbReference type="InterPro" id="IPR008517">
    <property type="entry name" value="GNA1162-like"/>
</dbReference>
<dbReference type="RefSeq" id="WP_074821814.1">
    <property type="nucleotide sequence ID" value="NZ_FOEV01000002.1"/>
</dbReference>
<dbReference type="GeneID" id="300265520"/>
<protein>
    <recommendedName>
        <fullName evidence="4">Lipoprotein</fullName>
    </recommendedName>
</protein>
<name>A0A9X8QHS6_9PSED</name>
<accession>A0A9X8QHS6</accession>
<organism evidence="2 3">
    <name type="scientific">Pseudomonas lutea</name>
    <dbReference type="NCBI Taxonomy" id="243924"/>
    <lineage>
        <taxon>Bacteria</taxon>
        <taxon>Pseudomonadati</taxon>
        <taxon>Pseudomonadota</taxon>
        <taxon>Gammaproteobacteria</taxon>
        <taxon>Pseudomonadales</taxon>
        <taxon>Pseudomonadaceae</taxon>
        <taxon>Pseudomonas</taxon>
    </lineage>
</organism>
<gene>
    <name evidence="2" type="ORF">SAMN05216409_10236</name>
</gene>
<feature type="chain" id="PRO_5040889228" description="Lipoprotein" evidence="1">
    <location>
        <begin position="20"/>
        <end position="225"/>
    </location>
</feature>
<dbReference type="Pfam" id="PF05643">
    <property type="entry name" value="GNA1162-like"/>
    <property type="match status" value="1"/>
</dbReference>
<dbReference type="PROSITE" id="PS51257">
    <property type="entry name" value="PROKAR_LIPOPROTEIN"/>
    <property type="match status" value="1"/>
</dbReference>
<evidence type="ECO:0000256" key="1">
    <source>
        <dbReference type="SAM" id="SignalP"/>
    </source>
</evidence>
<sequence>MRSFYLKALFILSAFGLLAGCANQQQPYDYTAFKESKPASIVILPPVNKSPDVKATYSVLSQLTYPLAEAGYYVLPVALVDETFKENGLLTPDEMQAAPPAKLREIFGADAAMYVEVSRYGSTYAIISSETVVTASAKLVDLRSGKLLWQGAASASTAEQQQNSGGGLIDLLITAAINQIANSISDKGHEIAGITSLRLLSAGRPNGILVGPHSPSYGHEPMAGR</sequence>
<evidence type="ECO:0008006" key="4">
    <source>
        <dbReference type="Google" id="ProtNLM"/>
    </source>
</evidence>
<feature type="signal peptide" evidence="1">
    <location>
        <begin position="1"/>
        <end position="19"/>
    </location>
</feature>
<dbReference type="AlphaFoldDB" id="A0A9X8QHS6"/>